<proteinExistence type="predicted"/>
<dbReference type="Proteomes" id="UP001149165">
    <property type="component" value="Unassembled WGS sequence"/>
</dbReference>
<keyword evidence="2" id="KW-1185">Reference proteome</keyword>
<dbReference type="EMBL" id="JAPQKH010000006">
    <property type="protein sequence ID" value="KAJ5093878.1"/>
    <property type="molecule type" value="Genomic_DNA"/>
</dbReference>
<evidence type="ECO:0000313" key="1">
    <source>
        <dbReference type="EMBL" id="KAJ5093878.1"/>
    </source>
</evidence>
<reference evidence="1" key="2">
    <citation type="journal article" date="2023" name="IMA Fungus">
        <title>Comparative genomic study of the Penicillium genus elucidates a diverse pangenome and 15 lateral gene transfer events.</title>
        <authorList>
            <person name="Petersen C."/>
            <person name="Sorensen T."/>
            <person name="Nielsen M.R."/>
            <person name="Sondergaard T.E."/>
            <person name="Sorensen J.L."/>
            <person name="Fitzpatrick D.A."/>
            <person name="Frisvad J.C."/>
            <person name="Nielsen K.L."/>
        </authorList>
    </citation>
    <scope>NUCLEOTIDE SEQUENCE</scope>
    <source>
        <strain evidence="1">IBT 30069</strain>
    </source>
</reference>
<protein>
    <submittedName>
        <fullName evidence="1">Uncharacterized protein</fullName>
    </submittedName>
</protein>
<accession>A0A9W9F5A0</accession>
<sequence length="106" mass="11415">MSYGRYIVSSESSKTLGAATGEGVAKKKPNKNTYNAIACSPGVRDGLHIKMTERSNVHESLPHHTVLHVIALVDSGPMASLFLLWAGCRGGLTPDQRVGPDLRMQQ</sequence>
<name>A0A9W9F5A0_9EURO</name>
<organism evidence="1 2">
    <name type="scientific">Penicillium angulare</name>
    <dbReference type="NCBI Taxonomy" id="116970"/>
    <lineage>
        <taxon>Eukaryota</taxon>
        <taxon>Fungi</taxon>
        <taxon>Dikarya</taxon>
        <taxon>Ascomycota</taxon>
        <taxon>Pezizomycotina</taxon>
        <taxon>Eurotiomycetes</taxon>
        <taxon>Eurotiomycetidae</taxon>
        <taxon>Eurotiales</taxon>
        <taxon>Aspergillaceae</taxon>
        <taxon>Penicillium</taxon>
    </lineage>
</organism>
<gene>
    <name evidence="1" type="ORF">N7456_009739</name>
</gene>
<comment type="caution">
    <text evidence="1">The sequence shown here is derived from an EMBL/GenBank/DDBJ whole genome shotgun (WGS) entry which is preliminary data.</text>
</comment>
<reference evidence="1" key="1">
    <citation type="submission" date="2022-11" db="EMBL/GenBank/DDBJ databases">
        <authorList>
            <person name="Petersen C."/>
        </authorList>
    </citation>
    <scope>NUCLEOTIDE SEQUENCE</scope>
    <source>
        <strain evidence="1">IBT 30069</strain>
    </source>
</reference>
<dbReference type="AlphaFoldDB" id="A0A9W9F5A0"/>
<evidence type="ECO:0000313" key="2">
    <source>
        <dbReference type="Proteomes" id="UP001149165"/>
    </source>
</evidence>